<comment type="caution">
    <text evidence="2">The sequence shown here is derived from an EMBL/GenBank/DDBJ whole genome shotgun (WGS) entry which is preliminary data.</text>
</comment>
<accession>A0A5R9R707</accession>
<dbReference type="RefSeq" id="WP_138522256.1">
    <property type="nucleotide sequence ID" value="NZ_SWDV01000011.1"/>
</dbReference>
<organism evidence="2 3">
    <name type="scientific">Pseudomonas nicosulfuronedens</name>
    <dbReference type="NCBI Taxonomy" id="2571105"/>
    <lineage>
        <taxon>Bacteria</taxon>
        <taxon>Pseudomonadati</taxon>
        <taxon>Pseudomonadota</taxon>
        <taxon>Gammaproteobacteria</taxon>
        <taxon>Pseudomonadales</taxon>
        <taxon>Pseudomonadaceae</taxon>
        <taxon>Pseudomonas</taxon>
    </lineage>
</organism>
<protein>
    <submittedName>
        <fullName evidence="2">Transcriptional regulator</fullName>
    </submittedName>
</protein>
<dbReference type="Proteomes" id="UP000306635">
    <property type="component" value="Unassembled WGS sequence"/>
</dbReference>
<keyword evidence="3" id="KW-1185">Reference proteome</keyword>
<proteinExistence type="predicted"/>
<gene>
    <name evidence="2" type="ORF">FAS41_11460</name>
</gene>
<evidence type="ECO:0000256" key="1">
    <source>
        <dbReference type="SAM" id="SignalP"/>
    </source>
</evidence>
<keyword evidence="1" id="KW-0732">Signal</keyword>
<feature type="signal peptide" evidence="1">
    <location>
        <begin position="1"/>
        <end position="21"/>
    </location>
</feature>
<evidence type="ECO:0000313" key="2">
    <source>
        <dbReference type="EMBL" id="TLX78638.1"/>
    </source>
</evidence>
<dbReference type="OrthoDB" id="9153342at2"/>
<dbReference type="EMBL" id="SWDV01000011">
    <property type="protein sequence ID" value="TLX78638.1"/>
    <property type="molecule type" value="Genomic_DNA"/>
</dbReference>
<feature type="chain" id="PRO_5024446634" evidence="1">
    <location>
        <begin position="22"/>
        <end position="167"/>
    </location>
</feature>
<dbReference type="AlphaFoldDB" id="A0A5R9R707"/>
<reference evidence="2 3" key="1">
    <citation type="submission" date="2019-04" db="EMBL/GenBank/DDBJ databases">
        <authorList>
            <person name="Li M."/>
        </authorList>
    </citation>
    <scope>NUCLEOTIDE SEQUENCE [LARGE SCALE GENOMIC DNA]</scope>
    <source>
        <strain evidence="2 3">LAM1902</strain>
    </source>
</reference>
<sequence length="167" mass="19301">MHFRPAVAALAFGCLPFFAFADEVSEKTRDEMKRHQEEIKTQLSDVEYNRRRVVERNIQLAPAEAEAFWGIYNIYRAEADKVDTDALALSLDFVRSLERGSVGEEQARDLQKRVFDLEDRRQQLKETYVTRVAKEVSPVRALRFLQIESQLDALALIQTNRSLPLAE</sequence>
<evidence type="ECO:0000313" key="3">
    <source>
        <dbReference type="Proteomes" id="UP000306635"/>
    </source>
</evidence>
<name>A0A5R9R707_9PSED</name>